<gene>
    <name evidence="1" type="ORF">PZE19_14540</name>
</gene>
<dbReference type="EMBL" id="JARRAG010000002">
    <property type="protein sequence ID" value="MDG3005003.1"/>
    <property type="molecule type" value="Genomic_DNA"/>
</dbReference>
<protein>
    <submittedName>
        <fullName evidence="1">Uncharacterized protein</fullName>
    </submittedName>
</protein>
<evidence type="ECO:0000313" key="1">
    <source>
        <dbReference type="EMBL" id="MDG3005003.1"/>
    </source>
</evidence>
<evidence type="ECO:0000313" key="2">
    <source>
        <dbReference type="Proteomes" id="UP001216907"/>
    </source>
</evidence>
<reference evidence="1 2" key="1">
    <citation type="submission" date="2023-03" db="EMBL/GenBank/DDBJ databases">
        <title>Paludisphaera mucosa sp. nov. a novel planctomycete from northern fen.</title>
        <authorList>
            <person name="Ivanova A."/>
        </authorList>
    </citation>
    <scope>NUCLEOTIDE SEQUENCE [LARGE SCALE GENOMIC DNA]</scope>
    <source>
        <strain evidence="1 2">Pla2</strain>
    </source>
</reference>
<dbReference type="Proteomes" id="UP001216907">
    <property type="component" value="Unassembled WGS sequence"/>
</dbReference>
<name>A0ABT6FBM4_9BACT</name>
<accession>A0ABT6FBM4</accession>
<comment type="caution">
    <text evidence="1">The sequence shown here is derived from an EMBL/GenBank/DDBJ whole genome shotgun (WGS) entry which is preliminary data.</text>
</comment>
<proteinExistence type="predicted"/>
<organism evidence="1 2">
    <name type="scientific">Paludisphaera mucosa</name>
    <dbReference type="NCBI Taxonomy" id="3030827"/>
    <lineage>
        <taxon>Bacteria</taxon>
        <taxon>Pseudomonadati</taxon>
        <taxon>Planctomycetota</taxon>
        <taxon>Planctomycetia</taxon>
        <taxon>Isosphaerales</taxon>
        <taxon>Isosphaeraceae</taxon>
        <taxon>Paludisphaera</taxon>
    </lineage>
</organism>
<dbReference type="RefSeq" id="WP_277861352.1">
    <property type="nucleotide sequence ID" value="NZ_JARRAG010000002.1"/>
</dbReference>
<sequence length="211" mass="23017">MKRLVKIAAAAAGVASLASPTARGWGDGDDFVGPRPGLRIVLGAGSVRLVAPESRVRRGLARLPRGECPSPLVADGLPRSGPESFKTAVRIDPEARGEDLRFQEHFAAALARSDPRPPQRTAHFDWLPHFDEIPTVYHAGWDGTIVQVEPQGDGSRLVKVRMTPALSSMALKTLMFDYVEETYRVKGDAIELVGSDAETPRPRHQTFPVMF</sequence>
<keyword evidence="2" id="KW-1185">Reference proteome</keyword>